<proteinExistence type="inferred from homology"/>
<comment type="similarity">
    <text evidence="3">Belongs to the class-II pyridoxal-phosphate-dependent aminotransferase family. BioF subfamily.</text>
</comment>
<dbReference type="InterPro" id="IPR004839">
    <property type="entry name" value="Aminotransferase_I/II_large"/>
</dbReference>
<evidence type="ECO:0000256" key="7">
    <source>
        <dbReference type="ARBA" id="ARBA00022756"/>
    </source>
</evidence>
<comment type="pathway">
    <text evidence="2">Cofactor biosynthesis; biotin biosynthesis.</text>
</comment>
<evidence type="ECO:0000259" key="13">
    <source>
        <dbReference type="Pfam" id="PF00155"/>
    </source>
</evidence>
<sequence>MPYDPLDWIDPALANLAAQNLQRRLVERTTPQTADRVQVAGRTCINFGANDYLALANDPRLAQAVQDVCQNQGWGAGASPLVTGRAALHALLEKRLAALEKTEAALLFPSGFAANVGAITALVGRGDLIFSDAKNHASIIDGCRLSGARIEIYHHADADDLARRLQAASAGLALPGSPTRPRLLIATDSLFSMDGDLAPLPAIAELAERYGAMLLLDEAHATGVFGAEGRGVAEFLQAEHPAHIRVGTLSKALGSVGGFVAGEQRLIDWLANRARTFVFSTAAPEATAAASLAALDIVRDEPQRRQLLLERADTLRQTLQAEGWNTGGSTSQILPLIVGDPNTTMQLHQQLADAGLFVPGIRPPTVPAGESLLRISLSYGHSAESLAQLVDVLKPLRPR</sequence>
<dbReference type="InterPro" id="IPR015424">
    <property type="entry name" value="PyrdxlP-dep_Trfase"/>
</dbReference>
<dbReference type="InterPro" id="IPR050087">
    <property type="entry name" value="AON_synthase_class-II"/>
</dbReference>
<evidence type="ECO:0000256" key="8">
    <source>
        <dbReference type="ARBA" id="ARBA00022898"/>
    </source>
</evidence>
<dbReference type="EMBL" id="CP036433">
    <property type="protein sequence ID" value="QDU97503.1"/>
    <property type="molecule type" value="Genomic_DNA"/>
</dbReference>
<dbReference type="InterPro" id="IPR015422">
    <property type="entry name" value="PyrdxlP-dep_Trfase_small"/>
</dbReference>
<dbReference type="Gene3D" id="3.40.640.10">
    <property type="entry name" value="Type I PLP-dependent aspartate aminotransferase-like (Major domain)"/>
    <property type="match status" value="1"/>
</dbReference>
<evidence type="ECO:0000256" key="4">
    <source>
        <dbReference type="ARBA" id="ARBA00011738"/>
    </source>
</evidence>
<dbReference type="GO" id="GO:0008710">
    <property type="term" value="F:8-amino-7-oxononanoate synthase activity"/>
    <property type="evidence" value="ECO:0007669"/>
    <property type="project" value="UniProtKB-EC"/>
</dbReference>
<comment type="subunit">
    <text evidence="4">Homodimer.</text>
</comment>
<reference evidence="14 15" key="1">
    <citation type="submission" date="2019-02" db="EMBL/GenBank/DDBJ databases">
        <title>Deep-cultivation of Planctomycetes and their phenomic and genomic characterization uncovers novel biology.</title>
        <authorList>
            <person name="Wiegand S."/>
            <person name="Jogler M."/>
            <person name="Boedeker C."/>
            <person name="Pinto D."/>
            <person name="Vollmers J."/>
            <person name="Rivas-Marin E."/>
            <person name="Kohn T."/>
            <person name="Peeters S.H."/>
            <person name="Heuer A."/>
            <person name="Rast P."/>
            <person name="Oberbeckmann S."/>
            <person name="Bunk B."/>
            <person name="Jeske O."/>
            <person name="Meyerdierks A."/>
            <person name="Storesund J.E."/>
            <person name="Kallscheuer N."/>
            <person name="Luecker S."/>
            <person name="Lage O.M."/>
            <person name="Pohl T."/>
            <person name="Merkel B.J."/>
            <person name="Hornburger P."/>
            <person name="Mueller R.-W."/>
            <person name="Bruemmer F."/>
            <person name="Labrenz M."/>
            <person name="Spormann A.M."/>
            <person name="Op den Camp H."/>
            <person name="Overmann J."/>
            <person name="Amann R."/>
            <person name="Jetten M.S.M."/>
            <person name="Mascher T."/>
            <person name="Medema M.H."/>
            <person name="Devos D.P."/>
            <person name="Kaster A.-K."/>
            <person name="Ovreas L."/>
            <person name="Rohde M."/>
            <person name="Galperin M.Y."/>
            <person name="Jogler C."/>
        </authorList>
    </citation>
    <scope>NUCLEOTIDE SEQUENCE [LARGE SCALE GENOMIC DNA]</scope>
    <source>
        <strain evidence="14 15">Pla85_3_4</strain>
    </source>
</reference>
<gene>
    <name evidence="14" type="primary">bioF_1</name>
    <name evidence="14" type="ORF">Pla8534_53510</name>
</gene>
<dbReference type="Pfam" id="PF00155">
    <property type="entry name" value="Aminotran_1_2"/>
    <property type="match status" value="1"/>
</dbReference>
<evidence type="ECO:0000256" key="1">
    <source>
        <dbReference type="ARBA" id="ARBA00001933"/>
    </source>
</evidence>
<accession>A0A518E093</accession>
<dbReference type="SUPFAM" id="SSF53383">
    <property type="entry name" value="PLP-dependent transferases"/>
    <property type="match status" value="1"/>
</dbReference>
<evidence type="ECO:0000256" key="5">
    <source>
        <dbReference type="ARBA" id="ARBA00013187"/>
    </source>
</evidence>
<evidence type="ECO:0000256" key="2">
    <source>
        <dbReference type="ARBA" id="ARBA00004746"/>
    </source>
</evidence>
<dbReference type="PANTHER" id="PTHR13693">
    <property type="entry name" value="CLASS II AMINOTRANSFERASE/8-AMINO-7-OXONONANOATE SYNTHASE"/>
    <property type="match status" value="1"/>
</dbReference>
<keyword evidence="8 12" id="KW-0663">Pyridoxal phosphate</keyword>
<keyword evidence="15" id="KW-1185">Reference proteome</keyword>
<comment type="catalytic activity">
    <reaction evidence="11">
        <text>6-carboxyhexanoyl-[ACP] + L-alanine + H(+) = (8S)-8-amino-7-oxononanoate + holo-[ACP] + CO2</text>
        <dbReference type="Rhea" id="RHEA:42288"/>
        <dbReference type="Rhea" id="RHEA-COMP:9685"/>
        <dbReference type="Rhea" id="RHEA-COMP:9955"/>
        <dbReference type="ChEBI" id="CHEBI:15378"/>
        <dbReference type="ChEBI" id="CHEBI:16526"/>
        <dbReference type="ChEBI" id="CHEBI:57972"/>
        <dbReference type="ChEBI" id="CHEBI:64479"/>
        <dbReference type="ChEBI" id="CHEBI:78846"/>
        <dbReference type="ChEBI" id="CHEBI:149468"/>
        <dbReference type="EC" id="2.3.1.47"/>
    </reaction>
</comment>
<feature type="domain" description="Aminotransferase class I/classII large" evidence="13">
    <location>
        <begin position="43"/>
        <end position="393"/>
    </location>
</feature>
<evidence type="ECO:0000256" key="9">
    <source>
        <dbReference type="ARBA" id="ARBA00032610"/>
    </source>
</evidence>
<evidence type="ECO:0000256" key="3">
    <source>
        <dbReference type="ARBA" id="ARBA00010008"/>
    </source>
</evidence>
<dbReference type="Proteomes" id="UP000317648">
    <property type="component" value="Chromosome"/>
</dbReference>
<dbReference type="AlphaFoldDB" id="A0A518E093"/>
<comment type="cofactor">
    <cofactor evidence="1 12">
        <name>pyridoxal 5'-phosphate</name>
        <dbReference type="ChEBI" id="CHEBI:597326"/>
    </cofactor>
</comment>
<dbReference type="EC" id="2.3.1.47" evidence="5"/>
<evidence type="ECO:0000313" key="15">
    <source>
        <dbReference type="Proteomes" id="UP000317648"/>
    </source>
</evidence>
<name>A0A518E093_9BACT</name>
<keyword evidence="6 14" id="KW-0808">Transferase</keyword>
<keyword evidence="14" id="KW-0012">Acyltransferase</keyword>
<dbReference type="Gene3D" id="3.90.1150.10">
    <property type="entry name" value="Aspartate Aminotransferase, domain 1"/>
    <property type="match status" value="1"/>
</dbReference>
<dbReference type="InterPro" id="IPR015421">
    <property type="entry name" value="PyrdxlP-dep_Trfase_major"/>
</dbReference>
<evidence type="ECO:0000256" key="6">
    <source>
        <dbReference type="ARBA" id="ARBA00022679"/>
    </source>
</evidence>
<evidence type="ECO:0000256" key="11">
    <source>
        <dbReference type="ARBA" id="ARBA00047715"/>
    </source>
</evidence>
<evidence type="ECO:0000256" key="10">
    <source>
        <dbReference type="ARBA" id="ARBA00033381"/>
    </source>
</evidence>
<dbReference type="PROSITE" id="PS00599">
    <property type="entry name" value="AA_TRANSFER_CLASS_2"/>
    <property type="match status" value="1"/>
</dbReference>
<dbReference type="InterPro" id="IPR001917">
    <property type="entry name" value="Aminotrans_II_pyridoxalP_BS"/>
</dbReference>
<organism evidence="14 15">
    <name type="scientific">Lignipirellula cremea</name>
    <dbReference type="NCBI Taxonomy" id="2528010"/>
    <lineage>
        <taxon>Bacteria</taxon>
        <taxon>Pseudomonadati</taxon>
        <taxon>Planctomycetota</taxon>
        <taxon>Planctomycetia</taxon>
        <taxon>Pirellulales</taxon>
        <taxon>Pirellulaceae</taxon>
        <taxon>Lignipirellula</taxon>
    </lineage>
</organism>
<dbReference type="KEGG" id="lcre:Pla8534_53510"/>
<dbReference type="OrthoDB" id="9807157at2"/>
<keyword evidence="7" id="KW-0093">Biotin biosynthesis</keyword>
<evidence type="ECO:0000313" key="14">
    <source>
        <dbReference type="EMBL" id="QDU97503.1"/>
    </source>
</evidence>
<dbReference type="CDD" id="cd06454">
    <property type="entry name" value="KBL_like"/>
    <property type="match status" value="1"/>
</dbReference>
<dbReference type="GO" id="GO:0009102">
    <property type="term" value="P:biotin biosynthetic process"/>
    <property type="evidence" value="ECO:0007669"/>
    <property type="project" value="UniProtKB-KW"/>
</dbReference>
<dbReference type="GO" id="GO:0030170">
    <property type="term" value="F:pyridoxal phosphate binding"/>
    <property type="evidence" value="ECO:0007669"/>
    <property type="project" value="InterPro"/>
</dbReference>
<dbReference type="PANTHER" id="PTHR13693:SF100">
    <property type="entry name" value="8-AMINO-7-OXONONANOATE SYNTHASE"/>
    <property type="match status" value="1"/>
</dbReference>
<evidence type="ECO:0000256" key="12">
    <source>
        <dbReference type="RuleBase" id="RU003693"/>
    </source>
</evidence>
<protein>
    <recommendedName>
        <fullName evidence="5">8-amino-7-oxononanoate synthase</fullName>
        <ecNumber evidence="5">2.3.1.47</ecNumber>
    </recommendedName>
    <alternativeName>
        <fullName evidence="9">7-keto-8-amino-pelargonic acid synthase</fullName>
    </alternativeName>
    <alternativeName>
        <fullName evidence="10">8-amino-7-ketopelargonate synthase</fullName>
    </alternativeName>
</protein>